<gene>
    <name evidence="2" type="ORF">MNBD_GAMMA10-144</name>
</gene>
<evidence type="ECO:0000259" key="1">
    <source>
        <dbReference type="Pfam" id="PF07045"/>
    </source>
</evidence>
<reference evidence="2" key="1">
    <citation type="submission" date="2018-06" db="EMBL/GenBank/DDBJ databases">
        <authorList>
            <person name="Zhirakovskaya E."/>
        </authorList>
    </citation>
    <scope>NUCLEOTIDE SEQUENCE</scope>
</reference>
<evidence type="ECO:0000313" key="2">
    <source>
        <dbReference type="EMBL" id="VAW65301.1"/>
    </source>
</evidence>
<accession>A0A3B0XC19</accession>
<dbReference type="Pfam" id="PF07045">
    <property type="entry name" value="DUF1330"/>
    <property type="match status" value="1"/>
</dbReference>
<organism evidence="2">
    <name type="scientific">hydrothermal vent metagenome</name>
    <dbReference type="NCBI Taxonomy" id="652676"/>
    <lineage>
        <taxon>unclassified sequences</taxon>
        <taxon>metagenomes</taxon>
        <taxon>ecological metagenomes</taxon>
    </lineage>
</organism>
<dbReference type="Gene3D" id="3.30.70.100">
    <property type="match status" value="1"/>
</dbReference>
<protein>
    <recommendedName>
        <fullName evidence="1">DUF1330 domain-containing protein</fullName>
    </recommendedName>
</protein>
<name>A0A3B0XC19_9ZZZZ</name>
<dbReference type="AlphaFoldDB" id="A0A3B0XC19"/>
<proteinExistence type="predicted"/>
<dbReference type="EMBL" id="UOFJ01000175">
    <property type="protein sequence ID" value="VAW65301.1"/>
    <property type="molecule type" value="Genomic_DNA"/>
</dbReference>
<dbReference type="InterPro" id="IPR010753">
    <property type="entry name" value="DUF1330"/>
</dbReference>
<sequence length="95" mass="11113">MSAYIIFNYKILDHIEIKKIKDLLTPVLEKYETEVIVASPVRSIEGEAYPHMVIHKFMSLKDAENFYYSKAHQDIIEFRKSITEGWATIVDGYVE</sequence>
<dbReference type="InterPro" id="IPR011008">
    <property type="entry name" value="Dimeric_a/b-barrel"/>
</dbReference>
<feature type="domain" description="DUF1330" evidence="1">
    <location>
        <begin position="2"/>
        <end position="93"/>
    </location>
</feature>
<dbReference type="SUPFAM" id="SSF54909">
    <property type="entry name" value="Dimeric alpha+beta barrel"/>
    <property type="match status" value="1"/>
</dbReference>